<dbReference type="Pfam" id="PF13302">
    <property type="entry name" value="Acetyltransf_3"/>
    <property type="match status" value="1"/>
</dbReference>
<accession>E6S8I2</accession>
<evidence type="ECO:0000259" key="1">
    <source>
        <dbReference type="PROSITE" id="PS51186"/>
    </source>
</evidence>
<dbReference type="STRING" id="710696.Intca_2639"/>
<dbReference type="AlphaFoldDB" id="E6S8I2"/>
<dbReference type="Proteomes" id="UP000008914">
    <property type="component" value="Chromosome"/>
</dbReference>
<dbReference type="eggNOG" id="COG1670">
    <property type="taxonomic scope" value="Bacteria"/>
</dbReference>
<dbReference type="SUPFAM" id="SSF53756">
    <property type="entry name" value="UDP-Glycosyltransferase/glycogen phosphorylase"/>
    <property type="match status" value="1"/>
</dbReference>
<keyword evidence="3" id="KW-1185">Reference proteome</keyword>
<evidence type="ECO:0000313" key="2">
    <source>
        <dbReference type="EMBL" id="ADU49144.1"/>
    </source>
</evidence>
<name>E6S8I2_INTC7</name>
<dbReference type="GO" id="GO:0016747">
    <property type="term" value="F:acyltransferase activity, transferring groups other than amino-acyl groups"/>
    <property type="evidence" value="ECO:0007669"/>
    <property type="project" value="InterPro"/>
</dbReference>
<sequence>MRLLLRCDGGPQIGLGHVVRSLSLAEVALASGHEVALLGTLEGGLLPRLVAEVDDRLDYLGAPAEPDVLPPAIRSSFDVIHIDSYTIVDTVLASLVRGARDSWATRSLLSVMTDGAYGAQPADILIDPTIGAEGTVAPATARWHLRGGRFTPIRRVIADNTGGYPPLGALDKTPHVLVVMGGSDPLGCAPAIVEALARLETTLDVTVVSTPATEKVLKDAARRWRRGNLRPIAPTLNLPAIMSEADLVVTAAGTSMWELCALRRPMAVVAVVENQLAGYRLVIDSGAAIGLGTPADLQKPDVIANRLSQVLASPSLRMEMADAAHELVDGRGAWRIIRMFEAALTAAEPRGESAPLVEIRTATAQDEGKLLAWRNDPVTRASSRQHDVVSPVRHHQWLASSLTRDDRHVLIGSAGGIDIGTVRWDMLGTREWEVSITVAPTARGRALAAPLLAAGQRWLADYAEPTAYLAVLHRTNEASRRLFLGSGYAPDLPPDAQGFERWVRTVR</sequence>
<dbReference type="OrthoDB" id="9805604at2"/>
<dbReference type="Gene3D" id="3.40.630.30">
    <property type="match status" value="1"/>
</dbReference>
<proteinExistence type="predicted"/>
<protein>
    <recommendedName>
        <fullName evidence="1">N-acetyltransferase domain-containing protein</fullName>
    </recommendedName>
</protein>
<reference evidence="2 3" key="1">
    <citation type="journal article" date="2010" name="Stand. Genomic Sci.">
        <title>Complete genome sequence of Intrasporangium calvum type strain (7 KIP).</title>
        <authorList>
            <person name="Del Rio T.G."/>
            <person name="Chertkov O."/>
            <person name="Yasawong M."/>
            <person name="Lucas S."/>
            <person name="Deshpande S."/>
            <person name="Cheng J.F."/>
            <person name="Detter C."/>
            <person name="Tapia R."/>
            <person name="Han C."/>
            <person name="Goodwin L."/>
            <person name="Pitluck S."/>
            <person name="Liolios K."/>
            <person name="Ivanova N."/>
            <person name="Mavromatis K."/>
            <person name="Pati A."/>
            <person name="Chen A."/>
            <person name="Palaniappan K."/>
            <person name="Land M."/>
            <person name="Hauser L."/>
            <person name="Chang Y.J."/>
            <person name="Jeffries C.D."/>
            <person name="Rohde M."/>
            <person name="Pukall R."/>
            <person name="Sikorski J."/>
            <person name="Goker M."/>
            <person name="Woyke T."/>
            <person name="Bristow J."/>
            <person name="Eisen J.A."/>
            <person name="Markowitz V."/>
            <person name="Hugenholtz P."/>
            <person name="Kyrpides N.C."/>
            <person name="Klenk H.P."/>
            <person name="Lapidus A."/>
        </authorList>
    </citation>
    <scope>NUCLEOTIDE SEQUENCE [LARGE SCALE GENOMIC DNA]</scope>
    <source>
        <strain evidence="3">ATCC 23552 / DSM 43043 / JCM 3097 / NBRC 12989 / 7 KIP</strain>
    </source>
</reference>
<gene>
    <name evidence="2" type="ordered locus">Intca_2639</name>
</gene>
<dbReference type="InterPro" id="IPR016181">
    <property type="entry name" value="Acyl_CoA_acyltransferase"/>
</dbReference>
<dbReference type="KEGG" id="ica:Intca_2639"/>
<dbReference type="Gene3D" id="3.40.50.11190">
    <property type="match status" value="1"/>
</dbReference>
<dbReference type="SUPFAM" id="SSF55729">
    <property type="entry name" value="Acyl-CoA N-acyltransferases (Nat)"/>
    <property type="match status" value="1"/>
</dbReference>
<dbReference type="PROSITE" id="PS51186">
    <property type="entry name" value="GNAT"/>
    <property type="match status" value="1"/>
</dbReference>
<dbReference type="InterPro" id="IPR000182">
    <property type="entry name" value="GNAT_dom"/>
</dbReference>
<feature type="domain" description="N-acetyltransferase" evidence="1">
    <location>
        <begin position="357"/>
        <end position="507"/>
    </location>
</feature>
<dbReference type="EMBL" id="CP002343">
    <property type="protein sequence ID" value="ADU49144.1"/>
    <property type="molecule type" value="Genomic_DNA"/>
</dbReference>
<evidence type="ECO:0000313" key="3">
    <source>
        <dbReference type="Proteomes" id="UP000008914"/>
    </source>
</evidence>
<dbReference type="HOGENOM" id="CLU_023406_0_1_11"/>
<dbReference type="Gene3D" id="3.40.50.2000">
    <property type="entry name" value="Glycogen Phosphorylase B"/>
    <property type="match status" value="1"/>
</dbReference>
<organism evidence="2 3">
    <name type="scientific">Intrasporangium calvum (strain ATCC 23552 / DSM 43043 / JCM 3097 / NBRC 12989 / NCIMB 10167 / NRRL B-3866 / 7 KIP)</name>
    <dbReference type="NCBI Taxonomy" id="710696"/>
    <lineage>
        <taxon>Bacteria</taxon>
        <taxon>Bacillati</taxon>
        <taxon>Actinomycetota</taxon>
        <taxon>Actinomycetes</taxon>
        <taxon>Micrococcales</taxon>
        <taxon>Intrasporangiaceae</taxon>
        <taxon>Intrasporangium</taxon>
    </lineage>
</organism>
<dbReference type="eggNOG" id="COG3980">
    <property type="taxonomic scope" value="Bacteria"/>
</dbReference>